<protein>
    <submittedName>
        <fullName evidence="1">Uncharacterized protein</fullName>
    </submittedName>
</protein>
<accession>A0A319ENR7</accession>
<dbReference type="Proteomes" id="UP000248423">
    <property type="component" value="Unassembled WGS sequence"/>
</dbReference>
<evidence type="ECO:0000313" key="1">
    <source>
        <dbReference type="EMBL" id="PYI11936.1"/>
    </source>
</evidence>
<keyword evidence="2" id="KW-1185">Reference proteome</keyword>
<name>A0A319ENR7_ASPSB</name>
<proteinExistence type="predicted"/>
<sequence>MAASNFGLNAKAIILFRDEDPKEVEPTVWFPSSMRKNGMVMVINGDLEHLQPTVLSAQDNPGYNEFAQQIWFTFANRATTHMRHPVYKLTEQRISRDIFVERLNKRIYESYHEEPCFHTRSACYT</sequence>
<dbReference type="AlphaFoldDB" id="A0A319ENR7"/>
<organism evidence="1 2">
    <name type="scientific">Aspergillus sclerotiicarbonarius (strain CBS 121057 / IBT 28362)</name>
    <dbReference type="NCBI Taxonomy" id="1448318"/>
    <lineage>
        <taxon>Eukaryota</taxon>
        <taxon>Fungi</taxon>
        <taxon>Dikarya</taxon>
        <taxon>Ascomycota</taxon>
        <taxon>Pezizomycotina</taxon>
        <taxon>Eurotiomycetes</taxon>
        <taxon>Eurotiomycetidae</taxon>
        <taxon>Eurotiales</taxon>
        <taxon>Aspergillaceae</taxon>
        <taxon>Aspergillus</taxon>
        <taxon>Aspergillus subgen. Circumdati</taxon>
    </lineage>
</organism>
<evidence type="ECO:0000313" key="2">
    <source>
        <dbReference type="Proteomes" id="UP000248423"/>
    </source>
</evidence>
<dbReference type="EMBL" id="KZ826316">
    <property type="protein sequence ID" value="PYI11936.1"/>
    <property type="molecule type" value="Genomic_DNA"/>
</dbReference>
<reference evidence="1 2" key="1">
    <citation type="submission" date="2018-02" db="EMBL/GenBank/DDBJ databases">
        <title>The genomes of Aspergillus section Nigri reveals drivers in fungal speciation.</title>
        <authorList>
            <consortium name="DOE Joint Genome Institute"/>
            <person name="Vesth T.C."/>
            <person name="Nybo J."/>
            <person name="Theobald S."/>
            <person name="Brandl J."/>
            <person name="Frisvad J.C."/>
            <person name="Nielsen K.F."/>
            <person name="Lyhne E.K."/>
            <person name="Kogle M.E."/>
            <person name="Kuo A."/>
            <person name="Riley R."/>
            <person name="Clum A."/>
            <person name="Nolan M."/>
            <person name="Lipzen A."/>
            <person name="Salamov A."/>
            <person name="Henrissat B."/>
            <person name="Wiebenga A."/>
            <person name="De vries R.P."/>
            <person name="Grigoriev I.V."/>
            <person name="Mortensen U.H."/>
            <person name="Andersen M.R."/>
            <person name="Baker S.E."/>
        </authorList>
    </citation>
    <scope>NUCLEOTIDE SEQUENCE [LARGE SCALE GENOMIC DNA]</scope>
    <source>
        <strain evidence="1 2">CBS 121057</strain>
    </source>
</reference>
<dbReference type="VEuPathDB" id="FungiDB:BO78DRAFT_413039"/>
<gene>
    <name evidence="1" type="ORF">BO78DRAFT_413039</name>
</gene>
<dbReference type="OrthoDB" id="4510589at2759"/>
<dbReference type="STRING" id="1448318.A0A319ENR7"/>